<accession>A0A941W5N9</accession>
<dbReference type="EMBL" id="JAANXD010000063">
    <property type="protein sequence ID" value="MBS1258475.1"/>
    <property type="molecule type" value="Genomic_DNA"/>
</dbReference>
<evidence type="ECO:0000256" key="1">
    <source>
        <dbReference type="ARBA" id="ARBA00034120"/>
    </source>
</evidence>
<sequence>MVAWESVKANKGSSGIDEESIRDFEANLKGNLYKIWNRMSSGTYFPPPVMAVEIPKNDGRIRLLGIPTVSDRVAQAVIKLHLEPIVEPKFHDDSYGYRPGKSALDAVGVARKRC</sequence>
<dbReference type="AlphaFoldDB" id="A0A941W5N9"/>
<dbReference type="SUPFAM" id="SSF56672">
    <property type="entry name" value="DNA/RNA polymerases"/>
    <property type="match status" value="1"/>
</dbReference>
<reference evidence="3" key="1">
    <citation type="journal article" date="2021" name="ISME J.">
        <title>Fine-scale metabolic discontinuity in a stratified prokaryote microbiome of a Red Sea deep halocline.</title>
        <authorList>
            <person name="Michoud G."/>
            <person name="Ngugi D.K."/>
            <person name="Barozzi A."/>
            <person name="Merlino G."/>
            <person name="Calleja M.L."/>
            <person name="Delgado-Huertas A."/>
            <person name="Moran X.A.G."/>
            <person name="Daffonchio D."/>
        </authorList>
    </citation>
    <scope>NUCLEOTIDE SEQUENCE</scope>
    <source>
        <strain evidence="3">SuakinDeep_MAG55_1</strain>
    </source>
</reference>
<evidence type="ECO:0000259" key="2">
    <source>
        <dbReference type="Pfam" id="PF00078"/>
    </source>
</evidence>
<proteinExistence type="inferred from homology"/>
<dbReference type="InterPro" id="IPR000477">
    <property type="entry name" value="RT_dom"/>
</dbReference>
<feature type="domain" description="Reverse transcriptase" evidence="2">
    <location>
        <begin position="54"/>
        <end position="107"/>
    </location>
</feature>
<name>A0A941W5N9_9BACT</name>
<dbReference type="PANTHER" id="PTHR34047:SF3">
    <property type="entry name" value="BLR2052 PROTEIN"/>
    <property type="match status" value="1"/>
</dbReference>
<dbReference type="Pfam" id="PF00078">
    <property type="entry name" value="RVT_1"/>
    <property type="match status" value="1"/>
</dbReference>
<gene>
    <name evidence="3" type="ORF">MAG551_01534</name>
</gene>
<protein>
    <submittedName>
        <fullName evidence="3">Group II intron-encoded protein LtrA</fullName>
    </submittedName>
</protein>
<dbReference type="PANTHER" id="PTHR34047">
    <property type="entry name" value="NUCLEAR INTRON MATURASE 1, MITOCHONDRIAL-RELATED"/>
    <property type="match status" value="1"/>
</dbReference>
<evidence type="ECO:0000313" key="3">
    <source>
        <dbReference type="EMBL" id="MBS1258475.1"/>
    </source>
</evidence>
<organism evidence="3 4">
    <name type="scientific">Candidatus Scalindua arabica</name>
    <dbReference type="NCBI Taxonomy" id="1127984"/>
    <lineage>
        <taxon>Bacteria</taxon>
        <taxon>Pseudomonadati</taxon>
        <taxon>Planctomycetota</taxon>
        <taxon>Candidatus Brocadiia</taxon>
        <taxon>Candidatus Brocadiales</taxon>
        <taxon>Candidatus Scalinduaceae</taxon>
        <taxon>Candidatus Scalindua</taxon>
    </lineage>
</organism>
<evidence type="ECO:0000313" key="4">
    <source>
        <dbReference type="Proteomes" id="UP000722750"/>
    </source>
</evidence>
<dbReference type="Proteomes" id="UP000722750">
    <property type="component" value="Unassembled WGS sequence"/>
</dbReference>
<comment type="caution">
    <text evidence="3">The sequence shown here is derived from an EMBL/GenBank/DDBJ whole genome shotgun (WGS) entry which is preliminary data.</text>
</comment>
<comment type="similarity">
    <text evidence="1">Belongs to the bacterial reverse transcriptase family.</text>
</comment>
<dbReference type="InterPro" id="IPR051083">
    <property type="entry name" value="GrpII_Intron_Splice-Mob/Def"/>
</dbReference>
<dbReference type="InterPro" id="IPR043502">
    <property type="entry name" value="DNA/RNA_pol_sf"/>
</dbReference>